<comment type="caution">
    <text evidence="1">The sequence shown here is derived from an EMBL/GenBank/DDBJ whole genome shotgun (WGS) entry which is preliminary data.</text>
</comment>
<dbReference type="OrthoDB" id="2142040at2759"/>
<keyword evidence="2" id="KW-1185">Reference proteome</keyword>
<dbReference type="Pfam" id="PF11901">
    <property type="entry name" value="DM9"/>
    <property type="match status" value="1"/>
</dbReference>
<name>A0A9N9H875_9GLOM</name>
<accession>A0A9N9H875</accession>
<dbReference type="PANTHER" id="PTHR31649:SF1">
    <property type="entry name" value="FARNESOIC ACID O-METHYL TRANSFERASE DOMAIN-CONTAINING PROTEIN"/>
    <property type="match status" value="1"/>
</dbReference>
<dbReference type="InterPro" id="IPR006616">
    <property type="entry name" value="DM9_repeat"/>
</dbReference>
<evidence type="ECO:0000313" key="1">
    <source>
        <dbReference type="EMBL" id="CAG8655932.1"/>
    </source>
</evidence>
<dbReference type="AlphaFoldDB" id="A0A9N9H875"/>
<gene>
    <name evidence="1" type="ORF">AMORRO_LOCUS10187</name>
</gene>
<evidence type="ECO:0000313" key="2">
    <source>
        <dbReference type="Proteomes" id="UP000789342"/>
    </source>
</evidence>
<organism evidence="1 2">
    <name type="scientific">Acaulospora morrowiae</name>
    <dbReference type="NCBI Taxonomy" id="94023"/>
    <lineage>
        <taxon>Eukaryota</taxon>
        <taxon>Fungi</taxon>
        <taxon>Fungi incertae sedis</taxon>
        <taxon>Mucoromycota</taxon>
        <taxon>Glomeromycotina</taxon>
        <taxon>Glomeromycetes</taxon>
        <taxon>Diversisporales</taxon>
        <taxon>Acaulosporaceae</taxon>
        <taxon>Acaulospora</taxon>
    </lineage>
</organism>
<feature type="non-terminal residue" evidence="1">
    <location>
        <position position="1"/>
    </location>
</feature>
<sequence length="171" mass="19438">NTHIVQERPVQTFHFVIDQGDTVTAQERPHQEFNWVESCKGQIPEGAWYVGGYAIGRGQYNNGKQVGYVVPGKGLVIGYNTKEITLSHYEVLKGDPTQYRWIRCQGPCKPQHFVPLYGGHEGDGRELYIAKGWYNNREFIGKAAPHLGGMNFGYMGHDHYLHDYQVLALLD</sequence>
<dbReference type="EMBL" id="CAJVPV010010903">
    <property type="protein sequence ID" value="CAG8655932.1"/>
    <property type="molecule type" value="Genomic_DNA"/>
</dbReference>
<proteinExistence type="predicted"/>
<reference evidence="1" key="1">
    <citation type="submission" date="2021-06" db="EMBL/GenBank/DDBJ databases">
        <authorList>
            <person name="Kallberg Y."/>
            <person name="Tangrot J."/>
            <person name="Rosling A."/>
        </authorList>
    </citation>
    <scope>NUCLEOTIDE SEQUENCE</scope>
    <source>
        <strain evidence="1">CL551</strain>
    </source>
</reference>
<dbReference type="SMART" id="SM00696">
    <property type="entry name" value="DM9"/>
    <property type="match status" value="2"/>
</dbReference>
<protein>
    <submittedName>
        <fullName evidence="1">6444_t:CDS:1</fullName>
    </submittedName>
</protein>
<dbReference type="Proteomes" id="UP000789342">
    <property type="component" value="Unassembled WGS sequence"/>
</dbReference>
<dbReference type="PANTHER" id="PTHR31649">
    <property type="entry name" value="AGAP009604-PA"/>
    <property type="match status" value="1"/>
</dbReference>